<dbReference type="KEGG" id="ssl:SS1G_06889"/>
<gene>
    <name evidence="1" type="ORF">SS1G_06889</name>
</gene>
<dbReference type="InParanoid" id="A7ENJ0"/>
<dbReference type="RefSeq" id="XP_001592648.1">
    <property type="nucleotide sequence ID" value="XM_001592598.1"/>
</dbReference>
<dbReference type="AlphaFoldDB" id="A7ENJ0"/>
<dbReference type="GeneID" id="5488768"/>
<evidence type="ECO:0000313" key="2">
    <source>
        <dbReference type="Proteomes" id="UP000001312"/>
    </source>
</evidence>
<dbReference type="EMBL" id="CH476628">
    <property type="protein sequence ID" value="EDO04406.1"/>
    <property type="molecule type" value="Genomic_DNA"/>
</dbReference>
<dbReference type="Proteomes" id="UP000001312">
    <property type="component" value="Unassembled WGS sequence"/>
</dbReference>
<name>A7ENJ0_SCLS1</name>
<evidence type="ECO:0000313" key="1">
    <source>
        <dbReference type="EMBL" id="EDO04406.1"/>
    </source>
</evidence>
<keyword evidence="2" id="KW-1185">Reference proteome</keyword>
<accession>A7ENJ0</accession>
<proteinExistence type="predicted"/>
<protein>
    <submittedName>
        <fullName evidence="1">Uncharacterized protein</fullName>
    </submittedName>
</protein>
<organism evidence="1 2">
    <name type="scientific">Sclerotinia sclerotiorum (strain ATCC 18683 / 1980 / Ss-1)</name>
    <name type="common">White mold</name>
    <name type="synonym">Whetzelinia sclerotiorum</name>
    <dbReference type="NCBI Taxonomy" id="665079"/>
    <lineage>
        <taxon>Eukaryota</taxon>
        <taxon>Fungi</taxon>
        <taxon>Dikarya</taxon>
        <taxon>Ascomycota</taxon>
        <taxon>Pezizomycotina</taxon>
        <taxon>Leotiomycetes</taxon>
        <taxon>Helotiales</taxon>
        <taxon>Sclerotiniaceae</taxon>
        <taxon>Sclerotinia</taxon>
    </lineage>
</organism>
<sequence>MAVITGFGGVNLSSPEHRGQLNLLTVKLGDIRCSKYDSVTATIQFIQTTDVSNNTVCQVLVKGTSAEGFPSDIPPKYARLQMHLYISTN</sequence>
<reference evidence="2" key="1">
    <citation type="journal article" date="2011" name="PLoS Genet.">
        <title>Genomic analysis of the necrotrophic fungal pathogens Sclerotinia sclerotiorum and Botrytis cinerea.</title>
        <authorList>
            <person name="Amselem J."/>
            <person name="Cuomo C.A."/>
            <person name="van Kan J.A."/>
            <person name="Viaud M."/>
            <person name="Benito E.P."/>
            <person name="Couloux A."/>
            <person name="Coutinho P.M."/>
            <person name="de Vries R.P."/>
            <person name="Dyer P.S."/>
            <person name="Fillinger S."/>
            <person name="Fournier E."/>
            <person name="Gout L."/>
            <person name="Hahn M."/>
            <person name="Kohn L."/>
            <person name="Lapalu N."/>
            <person name="Plummer K.M."/>
            <person name="Pradier J.M."/>
            <person name="Quevillon E."/>
            <person name="Sharon A."/>
            <person name="Simon A."/>
            <person name="ten Have A."/>
            <person name="Tudzynski B."/>
            <person name="Tudzynski P."/>
            <person name="Wincker P."/>
            <person name="Andrew M."/>
            <person name="Anthouard V."/>
            <person name="Beever R.E."/>
            <person name="Beffa R."/>
            <person name="Benoit I."/>
            <person name="Bouzid O."/>
            <person name="Brault B."/>
            <person name="Chen Z."/>
            <person name="Choquer M."/>
            <person name="Collemare J."/>
            <person name="Cotton P."/>
            <person name="Danchin E.G."/>
            <person name="Da Silva C."/>
            <person name="Gautier A."/>
            <person name="Giraud C."/>
            <person name="Giraud T."/>
            <person name="Gonzalez C."/>
            <person name="Grossetete S."/>
            <person name="Guldener U."/>
            <person name="Henrissat B."/>
            <person name="Howlett B.J."/>
            <person name="Kodira C."/>
            <person name="Kretschmer M."/>
            <person name="Lappartient A."/>
            <person name="Leroch M."/>
            <person name="Levis C."/>
            <person name="Mauceli E."/>
            <person name="Neuveglise C."/>
            <person name="Oeser B."/>
            <person name="Pearson M."/>
            <person name="Poulain J."/>
            <person name="Poussereau N."/>
            <person name="Quesneville H."/>
            <person name="Rascle C."/>
            <person name="Schumacher J."/>
            <person name="Segurens B."/>
            <person name="Sexton A."/>
            <person name="Silva E."/>
            <person name="Sirven C."/>
            <person name="Soanes D.M."/>
            <person name="Talbot N.J."/>
            <person name="Templeton M."/>
            <person name="Yandava C."/>
            <person name="Yarden O."/>
            <person name="Zeng Q."/>
            <person name="Rollins J.A."/>
            <person name="Lebrun M.H."/>
            <person name="Dickman M."/>
        </authorList>
    </citation>
    <scope>NUCLEOTIDE SEQUENCE [LARGE SCALE GENOMIC DNA]</scope>
    <source>
        <strain evidence="2">ATCC 18683 / 1980 / Ss-1</strain>
    </source>
</reference>